<comment type="catalytic activity">
    <reaction evidence="11">
        <text>sphinganine + octadecanoyl-CoA = N-(octadecanoyl)-sphinganine + CoA + H(+)</text>
        <dbReference type="Rhea" id="RHEA:36547"/>
        <dbReference type="ChEBI" id="CHEBI:15378"/>
        <dbReference type="ChEBI" id="CHEBI:57287"/>
        <dbReference type="ChEBI" id="CHEBI:57394"/>
        <dbReference type="ChEBI" id="CHEBI:57817"/>
        <dbReference type="ChEBI" id="CHEBI:67033"/>
    </reaction>
    <physiologicalReaction direction="left-to-right" evidence="11">
        <dbReference type="Rhea" id="RHEA:36548"/>
    </physiologicalReaction>
</comment>
<dbReference type="PANTHER" id="PTHR12560">
    <property type="entry name" value="LONGEVITY ASSURANCE FACTOR 1 LAG1"/>
    <property type="match status" value="1"/>
</dbReference>
<keyword evidence="8 15" id="KW-1133">Transmembrane helix</keyword>
<dbReference type="InterPro" id="IPR016439">
    <property type="entry name" value="Lag1/Lac1-like"/>
</dbReference>
<dbReference type="SMART" id="SM00389">
    <property type="entry name" value="HOX"/>
    <property type="match status" value="1"/>
</dbReference>
<dbReference type="FunFam" id="1.10.10.60:FF:000020">
    <property type="entry name" value="Ceramide synthase 5"/>
    <property type="match status" value="1"/>
</dbReference>
<comment type="pathway">
    <text evidence="3">Sphingolipid metabolism.</text>
</comment>
<evidence type="ECO:0000256" key="9">
    <source>
        <dbReference type="ARBA" id="ARBA00023098"/>
    </source>
</evidence>
<evidence type="ECO:0000259" key="17">
    <source>
        <dbReference type="PROSITE" id="PS50922"/>
    </source>
</evidence>
<dbReference type="InterPro" id="IPR009057">
    <property type="entry name" value="Homeodomain-like_sf"/>
</dbReference>
<organism evidence="18 19">
    <name type="scientific">Monodelphis domestica</name>
    <name type="common">Gray short-tailed opossum</name>
    <dbReference type="NCBI Taxonomy" id="13616"/>
    <lineage>
        <taxon>Eukaryota</taxon>
        <taxon>Metazoa</taxon>
        <taxon>Chordata</taxon>
        <taxon>Craniata</taxon>
        <taxon>Vertebrata</taxon>
        <taxon>Euteleostomi</taxon>
        <taxon>Mammalia</taxon>
        <taxon>Metatheria</taxon>
        <taxon>Didelphimorphia</taxon>
        <taxon>Didelphidae</taxon>
        <taxon>Monodelphis</taxon>
    </lineage>
</organism>
<dbReference type="GeneTree" id="ENSGT01030000234515"/>
<dbReference type="Gene3D" id="1.10.10.60">
    <property type="entry name" value="Homeodomain-like"/>
    <property type="match status" value="1"/>
</dbReference>
<dbReference type="OMA" id="NINSRMP"/>
<name>A0A5F8HH21_MONDO</name>
<keyword evidence="9" id="KW-0443">Lipid metabolism</keyword>
<feature type="domain" description="TLC" evidence="17">
    <location>
        <begin position="83"/>
        <end position="281"/>
    </location>
</feature>
<evidence type="ECO:0000256" key="12">
    <source>
        <dbReference type="PROSITE-ProRule" id="PRU00108"/>
    </source>
</evidence>
<dbReference type="Proteomes" id="UP000002280">
    <property type="component" value="Chromosome 3"/>
</dbReference>
<proteinExistence type="predicted"/>
<dbReference type="Bgee" id="ENSMODG00000038212">
    <property type="expression patterns" value="Expressed in uterus and 3 other cell types or tissues"/>
</dbReference>
<dbReference type="AlphaFoldDB" id="A0A5F8HH21"/>
<evidence type="ECO:0000256" key="5">
    <source>
        <dbReference type="ARBA" id="ARBA00022679"/>
    </source>
</evidence>
<dbReference type="GO" id="GO:0005789">
    <property type="term" value="C:endoplasmic reticulum membrane"/>
    <property type="evidence" value="ECO:0007669"/>
    <property type="project" value="UniProtKB-SubCell"/>
</dbReference>
<keyword evidence="4" id="KW-0444">Lipid biosynthesis</keyword>
<dbReference type="Ensembl" id="ENSMODT00000076174.1">
    <property type="protein sequence ID" value="ENSMODP00000059375.1"/>
    <property type="gene ID" value="ENSMODG00000038212.1"/>
</dbReference>
<evidence type="ECO:0000256" key="4">
    <source>
        <dbReference type="ARBA" id="ARBA00022516"/>
    </source>
</evidence>
<reference evidence="18 19" key="1">
    <citation type="journal article" date="2007" name="Nature">
        <title>Genome of the marsupial Monodelphis domestica reveals innovation in non-coding sequences.</title>
        <authorList>
            <person name="Mikkelsen T.S."/>
            <person name="Wakefield M.J."/>
            <person name="Aken B."/>
            <person name="Amemiya C.T."/>
            <person name="Chang J.L."/>
            <person name="Duke S."/>
            <person name="Garber M."/>
            <person name="Gentles A.J."/>
            <person name="Goodstadt L."/>
            <person name="Heger A."/>
            <person name="Jurka J."/>
            <person name="Kamal M."/>
            <person name="Mauceli E."/>
            <person name="Searle S.M."/>
            <person name="Sharpe T."/>
            <person name="Baker M.L."/>
            <person name="Batzer M.A."/>
            <person name="Benos P.V."/>
            <person name="Belov K."/>
            <person name="Clamp M."/>
            <person name="Cook A."/>
            <person name="Cuff J."/>
            <person name="Das R."/>
            <person name="Davidow L."/>
            <person name="Deakin J.E."/>
            <person name="Fazzari M.J."/>
            <person name="Glass J.L."/>
            <person name="Grabherr M."/>
            <person name="Greally J.M."/>
            <person name="Gu W."/>
            <person name="Hore T.A."/>
            <person name="Huttley G.A."/>
            <person name="Kleber M."/>
            <person name="Jirtle R.L."/>
            <person name="Koina E."/>
            <person name="Lee J.T."/>
            <person name="Mahony S."/>
            <person name="Marra M.A."/>
            <person name="Miller R.D."/>
            <person name="Nicholls R.D."/>
            <person name="Oda M."/>
            <person name="Papenfuss A.T."/>
            <person name="Parra Z.E."/>
            <person name="Pollock D.D."/>
            <person name="Ray D.A."/>
            <person name="Schein J.E."/>
            <person name="Speed T.P."/>
            <person name="Thompson K."/>
            <person name="VandeBerg J.L."/>
            <person name="Wade C.M."/>
            <person name="Walker J.A."/>
            <person name="Waters P.D."/>
            <person name="Webber C."/>
            <person name="Weidman J.R."/>
            <person name="Xie X."/>
            <person name="Zody M.C."/>
            <person name="Baldwin J."/>
            <person name="Abdouelleil A."/>
            <person name="Abdulkadir J."/>
            <person name="Abebe A."/>
            <person name="Abera B."/>
            <person name="Abreu J."/>
            <person name="Acer S.C."/>
            <person name="Aftuck L."/>
            <person name="Alexander A."/>
            <person name="An P."/>
            <person name="Anderson E."/>
            <person name="Anderson S."/>
            <person name="Arachi H."/>
            <person name="Azer M."/>
            <person name="Bachantsang P."/>
            <person name="Barry A."/>
            <person name="Bayul T."/>
            <person name="Berlin A."/>
            <person name="Bessette D."/>
            <person name="Bloom T."/>
            <person name="Bloom T."/>
            <person name="Boguslavskiy L."/>
            <person name="Bonnet C."/>
            <person name="Boukhgalter B."/>
            <person name="Bourzgui I."/>
            <person name="Brown A."/>
            <person name="Cahill P."/>
            <person name="Channer S."/>
            <person name="Cheshatsang Y."/>
            <person name="Chuda L."/>
            <person name="Citroen M."/>
            <person name="Collymore A."/>
            <person name="Cooke P."/>
            <person name="Costello M."/>
            <person name="D'Aco K."/>
            <person name="Daza R."/>
            <person name="De Haan G."/>
            <person name="DeGray S."/>
            <person name="DeMaso C."/>
            <person name="Dhargay N."/>
            <person name="Dooley K."/>
            <person name="Dooley E."/>
            <person name="Doricent M."/>
            <person name="Dorje P."/>
            <person name="Dorjee K."/>
            <person name="Dupes A."/>
            <person name="Elong R."/>
            <person name="Falk J."/>
            <person name="Farina A."/>
            <person name="Faro S."/>
            <person name="Ferguson D."/>
            <person name="Fisher S."/>
            <person name="Foley C.D."/>
            <person name="Franke A."/>
            <person name="Friedrich D."/>
            <person name="Gadbois L."/>
            <person name="Gearin G."/>
            <person name="Gearin C.R."/>
            <person name="Giannoukos G."/>
            <person name="Goode T."/>
            <person name="Graham J."/>
            <person name="Grandbois E."/>
            <person name="Grewal S."/>
            <person name="Gyaltsen K."/>
            <person name="Hafez N."/>
            <person name="Hagos B."/>
            <person name="Hall J."/>
            <person name="Henson C."/>
            <person name="Hollinger A."/>
            <person name="Honan T."/>
            <person name="Huard M.D."/>
            <person name="Hughes L."/>
            <person name="Hurhula B."/>
            <person name="Husby M.E."/>
            <person name="Kamat A."/>
            <person name="Kanga B."/>
            <person name="Kashin S."/>
            <person name="Khazanovich D."/>
            <person name="Kisner P."/>
            <person name="Lance K."/>
            <person name="Lara M."/>
            <person name="Lee W."/>
            <person name="Lennon N."/>
            <person name="Letendre F."/>
            <person name="LeVine R."/>
            <person name="Lipovsky A."/>
            <person name="Liu X."/>
            <person name="Liu J."/>
            <person name="Liu S."/>
            <person name="Lokyitsang T."/>
            <person name="Lokyitsang Y."/>
            <person name="Lubonja R."/>
            <person name="Lui A."/>
            <person name="MacDonald P."/>
            <person name="Magnisalis V."/>
            <person name="Maru K."/>
            <person name="Matthews C."/>
            <person name="McCusker W."/>
            <person name="McDonough S."/>
            <person name="Mehta T."/>
            <person name="Meldrim J."/>
            <person name="Meneus L."/>
            <person name="Mihai O."/>
            <person name="Mihalev A."/>
            <person name="Mihova T."/>
            <person name="Mittelman R."/>
            <person name="Mlenga V."/>
            <person name="Montmayeur A."/>
            <person name="Mulrain L."/>
            <person name="Navidi A."/>
            <person name="Naylor J."/>
            <person name="Negash T."/>
            <person name="Nguyen T."/>
            <person name="Nguyen N."/>
            <person name="Nicol R."/>
            <person name="Norbu C."/>
            <person name="Norbu N."/>
            <person name="Novod N."/>
            <person name="O'Neill B."/>
            <person name="Osman S."/>
            <person name="Markiewicz E."/>
            <person name="Oyono O.L."/>
            <person name="Patti C."/>
            <person name="Phunkhang P."/>
            <person name="Pierre F."/>
            <person name="Priest M."/>
            <person name="Raghuraman S."/>
            <person name="Rege F."/>
            <person name="Reyes R."/>
            <person name="Rise C."/>
            <person name="Rogov P."/>
            <person name="Ross K."/>
            <person name="Ryan E."/>
            <person name="Settipalli S."/>
            <person name="Shea T."/>
            <person name="Sherpa N."/>
            <person name="Shi L."/>
            <person name="Shih D."/>
            <person name="Sparrow T."/>
            <person name="Spaulding J."/>
            <person name="Stalker J."/>
            <person name="Stange-Thomann N."/>
            <person name="Stavropoulos S."/>
            <person name="Stone C."/>
            <person name="Strader C."/>
            <person name="Tesfaye S."/>
            <person name="Thomson T."/>
            <person name="Thoulutsang Y."/>
            <person name="Thoulutsang D."/>
            <person name="Topham K."/>
            <person name="Topping I."/>
            <person name="Tsamla T."/>
            <person name="Vassiliev H."/>
            <person name="Vo A."/>
            <person name="Wangchuk T."/>
            <person name="Wangdi T."/>
            <person name="Weiand M."/>
            <person name="Wilkinson J."/>
            <person name="Wilson A."/>
            <person name="Yadav S."/>
            <person name="Young G."/>
            <person name="Yu Q."/>
            <person name="Zembek L."/>
            <person name="Zhong D."/>
            <person name="Zimmer A."/>
            <person name="Zwirko Z."/>
            <person name="Jaffe D.B."/>
            <person name="Alvarez P."/>
            <person name="Brockman W."/>
            <person name="Butler J."/>
            <person name="Chin C."/>
            <person name="Gnerre S."/>
            <person name="MacCallum I."/>
            <person name="Graves J.A."/>
            <person name="Ponting C.P."/>
            <person name="Breen M."/>
            <person name="Samollow P.B."/>
            <person name="Lander E.S."/>
            <person name="Lindblad-Toh K."/>
        </authorList>
    </citation>
    <scope>NUCLEOTIDE SEQUENCE [LARGE SCALE GENOMIC DNA]</scope>
</reference>
<dbReference type="PANTHER" id="PTHR12560:SF6">
    <property type="entry name" value="CERAMIDE SYNTHASE 4"/>
    <property type="match status" value="1"/>
</dbReference>
<dbReference type="PROSITE" id="PS50922">
    <property type="entry name" value="TLC"/>
    <property type="match status" value="1"/>
</dbReference>
<evidence type="ECO:0000256" key="15">
    <source>
        <dbReference type="SAM" id="Phobius"/>
    </source>
</evidence>
<reference evidence="18" key="2">
    <citation type="submission" date="2025-08" db="UniProtKB">
        <authorList>
            <consortium name="Ensembl"/>
        </authorList>
    </citation>
    <scope>IDENTIFICATION</scope>
</reference>
<sequence length="293" mass="34349">MLDTLYKSFWTTEYWLPPGYTWADLEDSDGIIYPHPRDLLAAIPLTFVLTVIRYSFERFIGLPLSRAMGVHNPIRIKATPNPILESFFQNQSKNPQKDKVSHLARQCGLSTRQAQRWFRHRRNQEQPLISKKFSESCFYFSLILTLSVDVKRKDFREQVIHHFVTITLVSFSYCVNFVHIGALVLLLYDVSDVFLESYKMLSYAQWSQARDTVFILFTLVFLFSRLILFPINVLYSVYHVVVTRNKFFFGYYFAIGLLLVLQCLNIFWSFLILQMFYKLLSNGQVGTTLALAH</sequence>
<dbReference type="SMART" id="SM00724">
    <property type="entry name" value="TLC"/>
    <property type="match status" value="1"/>
</dbReference>
<evidence type="ECO:0000256" key="6">
    <source>
        <dbReference type="ARBA" id="ARBA00022692"/>
    </source>
</evidence>
<keyword evidence="10 13" id="KW-0472">Membrane</keyword>
<dbReference type="PROSITE" id="PS50071">
    <property type="entry name" value="HOMEOBOX_2"/>
    <property type="match status" value="1"/>
</dbReference>
<evidence type="ECO:0000256" key="2">
    <source>
        <dbReference type="ARBA" id="ARBA00004760"/>
    </source>
</evidence>
<protein>
    <recommendedName>
        <fullName evidence="20">Ceramide synthase 4</fullName>
    </recommendedName>
</protein>
<feature type="transmembrane region" description="Helical" evidence="15">
    <location>
        <begin position="213"/>
        <end position="237"/>
    </location>
</feature>
<evidence type="ECO:0008006" key="20">
    <source>
        <dbReference type="Google" id="ProtNLM"/>
    </source>
</evidence>
<keyword evidence="12 14" id="KW-0539">Nucleus</keyword>
<feature type="DNA-binding region" description="Homeobox" evidence="12">
    <location>
        <begin position="86"/>
        <end position="129"/>
    </location>
</feature>
<evidence type="ECO:0000256" key="8">
    <source>
        <dbReference type="ARBA" id="ARBA00022989"/>
    </source>
</evidence>
<dbReference type="Pfam" id="PF00046">
    <property type="entry name" value="Homeodomain"/>
    <property type="match status" value="1"/>
</dbReference>
<dbReference type="GO" id="GO:0005634">
    <property type="term" value="C:nucleus"/>
    <property type="evidence" value="ECO:0007669"/>
    <property type="project" value="UniProtKB-SubCell"/>
</dbReference>
<keyword evidence="19" id="KW-1185">Reference proteome</keyword>
<evidence type="ECO:0000259" key="16">
    <source>
        <dbReference type="PROSITE" id="PS50071"/>
    </source>
</evidence>
<keyword evidence="7" id="KW-0256">Endoplasmic reticulum</keyword>
<evidence type="ECO:0000256" key="1">
    <source>
        <dbReference type="ARBA" id="ARBA00004477"/>
    </source>
</evidence>
<dbReference type="PIRSF" id="PIRSF005225">
    <property type="entry name" value="LAG1_LAC1"/>
    <property type="match status" value="1"/>
</dbReference>
<evidence type="ECO:0000256" key="14">
    <source>
        <dbReference type="RuleBase" id="RU000682"/>
    </source>
</evidence>
<keyword evidence="12 14" id="KW-0371">Homeobox</keyword>
<evidence type="ECO:0000313" key="18">
    <source>
        <dbReference type="Ensembl" id="ENSMODP00000059375.1"/>
    </source>
</evidence>
<feature type="transmembrane region" description="Helical" evidence="15">
    <location>
        <begin position="249"/>
        <end position="273"/>
    </location>
</feature>
<evidence type="ECO:0000256" key="13">
    <source>
        <dbReference type="PROSITE-ProRule" id="PRU00205"/>
    </source>
</evidence>
<dbReference type="GO" id="GO:0050291">
    <property type="term" value="F:sphingosine N-acyltransferase activity"/>
    <property type="evidence" value="ECO:0000318"/>
    <property type="project" value="GO_Central"/>
</dbReference>
<keyword evidence="6 13" id="KW-0812">Transmembrane</keyword>
<evidence type="ECO:0000256" key="3">
    <source>
        <dbReference type="ARBA" id="ARBA00004991"/>
    </source>
</evidence>
<dbReference type="SUPFAM" id="SSF46689">
    <property type="entry name" value="Homeodomain-like"/>
    <property type="match status" value="1"/>
</dbReference>
<dbReference type="Pfam" id="PF03798">
    <property type="entry name" value="TRAM_LAG1_CLN8"/>
    <property type="match status" value="1"/>
</dbReference>
<reference evidence="18" key="3">
    <citation type="submission" date="2025-09" db="UniProtKB">
        <authorList>
            <consortium name="Ensembl"/>
        </authorList>
    </citation>
    <scope>IDENTIFICATION</scope>
</reference>
<evidence type="ECO:0000256" key="10">
    <source>
        <dbReference type="ARBA" id="ARBA00023136"/>
    </source>
</evidence>
<feature type="transmembrane region" description="Helical" evidence="15">
    <location>
        <begin position="159"/>
        <end position="188"/>
    </location>
</feature>
<dbReference type="GO" id="GO:0003677">
    <property type="term" value="F:DNA binding"/>
    <property type="evidence" value="ECO:0007669"/>
    <property type="project" value="UniProtKB-UniRule"/>
</dbReference>
<keyword evidence="5" id="KW-0808">Transferase</keyword>
<dbReference type="UniPathway" id="UPA00222"/>
<feature type="transmembrane region" description="Helical" evidence="15">
    <location>
        <begin position="39"/>
        <end position="56"/>
    </location>
</feature>
<dbReference type="InParanoid" id="A0A5F8HH21"/>
<comment type="pathway">
    <text evidence="2">Lipid metabolism; sphingolipid metabolism.</text>
</comment>
<accession>A0A5F8HH21</accession>
<dbReference type="InterPro" id="IPR001356">
    <property type="entry name" value="HD"/>
</dbReference>
<evidence type="ECO:0000256" key="11">
    <source>
        <dbReference type="ARBA" id="ARBA00049036"/>
    </source>
</evidence>
<dbReference type="InterPro" id="IPR006634">
    <property type="entry name" value="TLC-dom"/>
</dbReference>
<dbReference type="CDD" id="cd00086">
    <property type="entry name" value="homeodomain"/>
    <property type="match status" value="1"/>
</dbReference>
<dbReference type="GO" id="GO:0046513">
    <property type="term" value="P:ceramide biosynthetic process"/>
    <property type="evidence" value="ECO:0000318"/>
    <property type="project" value="GO_Central"/>
</dbReference>
<evidence type="ECO:0000256" key="7">
    <source>
        <dbReference type="ARBA" id="ARBA00022824"/>
    </source>
</evidence>
<comment type="subcellular location">
    <subcellularLocation>
        <location evidence="1">Endoplasmic reticulum membrane</location>
        <topology evidence="1">Multi-pass membrane protein</topology>
    </subcellularLocation>
    <subcellularLocation>
        <location evidence="12 14">Nucleus</location>
    </subcellularLocation>
</comment>
<feature type="domain" description="Homeobox" evidence="16">
    <location>
        <begin position="84"/>
        <end position="128"/>
    </location>
</feature>
<keyword evidence="12 14" id="KW-0238">DNA-binding</keyword>
<evidence type="ECO:0000313" key="19">
    <source>
        <dbReference type="Proteomes" id="UP000002280"/>
    </source>
</evidence>